<dbReference type="Pfam" id="PF01636">
    <property type="entry name" value="APH"/>
    <property type="match status" value="1"/>
</dbReference>
<keyword evidence="3" id="KW-1185">Reference proteome</keyword>
<dbReference type="Proteomes" id="UP000198854">
    <property type="component" value="Unassembled WGS sequence"/>
</dbReference>
<dbReference type="RefSeq" id="WP_093279402.1">
    <property type="nucleotide sequence ID" value="NZ_FNDD01000049.1"/>
</dbReference>
<dbReference type="AlphaFoldDB" id="A0A1G8HDP6"/>
<dbReference type="EMBL" id="FNDD01000049">
    <property type="protein sequence ID" value="SDI04600.1"/>
    <property type="molecule type" value="Genomic_DNA"/>
</dbReference>
<dbReference type="SUPFAM" id="SSF56112">
    <property type="entry name" value="Protein kinase-like (PK-like)"/>
    <property type="match status" value="1"/>
</dbReference>
<dbReference type="InterPro" id="IPR011009">
    <property type="entry name" value="Kinase-like_dom_sf"/>
</dbReference>
<gene>
    <name evidence="2" type="ORF">SAMN04488136_14915</name>
</gene>
<name>A0A1G8HDP6_9VIBR</name>
<dbReference type="InterPro" id="IPR052077">
    <property type="entry name" value="CcrZ_PhaseVar_Mediator"/>
</dbReference>
<dbReference type="GO" id="GO:0016301">
    <property type="term" value="F:kinase activity"/>
    <property type="evidence" value="ECO:0007669"/>
    <property type="project" value="UniProtKB-KW"/>
</dbReference>
<evidence type="ECO:0000313" key="3">
    <source>
        <dbReference type="Proteomes" id="UP000198854"/>
    </source>
</evidence>
<dbReference type="PANTHER" id="PTHR40086">
    <property type="entry name" value="PHOSPHOTRANSFERASE YTMP-RELATED"/>
    <property type="match status" value="1"/>
</dbReference>
<evidence type="ECO:0000313" key="2">
    <source>
        <dbReference type="EMBL" id="SDI04600.1"/>
    </source>
</evidence>
<feature type="domain" description="Aminoglycoside phosphotransferase" evidence="1">
    <location>
        <begin position="106"/>
        <end position="259"/>
    </location>
</feature>
<dbReference type="OrthoDB" id="179763at2"/>
<dbReference type="Gene3D" id="3.90.1200.10">
    <property type="match status" value="1"/>
</dbReference>
<evidence type="ECO:0000259" key="1">
    <source>
        <dbReference type="Pfam" id="PF01636"/>
    </source>
</evidence>
<reference evidence="2 3" key="1">
    <citation type="submission" date="2016-10" db="EMBL/GenBank/DDBJ databases">
        <authorList>
            <person name="de Groot N.N."/>
        </authorList>
    </citation>
    <scope>NUCLEOTIDE SEQUENCE [LARGE SCALE GENOMIC DNA]</scope>
    <source>
        <strain evidence="2 3">CGMCC 1.10228</strain>
    </source>
</reference>
<keyword evidence="2" id="KW-0418">Kinase</keyword>
<sequence>MMMTVSQVKEDMLNTSVRQMIVIACFGSEQDRSQPSDAFPAIAMPGHSGLDGLIRPVVIGSEQSLAKTYHHDALTPYTFENAAGSYSKAGKLGIGPKLIVSDSATESLFMEYLRDGWRASVVTDFKDSAMLEKLVAVKKTWHQKGSSSLDLSAFDVFDRYKMVWDSLSSPLPLPANTDISIDVLTHLVGDIRKSVTASGSDLAILHGENTMSNVLISEDKKLKLVDFDRTTISDPMWDLAAMSLEVCTDDSDRNQLLEMYYGQTSASLLARLKLYSIVDDAVWAMWALLGETNTYRKGTELYKYAANRLVRIRHHLTQFELSKLNKEL</sequence>
<proteinExistence type="predicted"/>
<protein>
    <submittedName>
        <fullName evidence="2">Choline/ethanolamine kinase</fullName>
    </submittedName>
</protein>
<accession>A0A1G8HDP6</accession>
<dbReference type="PANTHER" id="PTHR40086:SF1">
    <property type="entry name" value="CELL CYCLE REGULATOR CCRZ"/>
    <property type="match status" value="1"/>
</dbReference>
<dbReference type="STRING" id="861298.SAMN04488136_14915"/>
<organism evidence="2 3">
    <name type="scientific">Vibrio xiamenensis</name>
    <dbReference type="NCBI Taxonomy" id="861298"/>
    <lineage>
        <taxon>Bacteria</taxon>
        <taxon>Pseudomonadati</taxon>
        <taxon>Pseudomonadota</taxon>
        <taxon>Gammaproteobacteria</taxon>
        <taxon>Vibrionales</taxon>
        <taxon>Vibrionaceae</taxon>
        <taxon>Vibrio</taxon>
    </lineage>
</organism>
<dbReference type="InterPro" id="IPR002575">
    <property type="entry name" value="Aminoglycoside_PTrfase"/>
</dbReference>
<keyword evidence="2" id="KW-0808">Transferase</keyword>